<dbReference type="GO" id="GO:0022857">
    <property type="term" value="F:transmembrane transporter activity"/>
    <property type="evidence" value="ECO:0007669"/>
    <property type="project" value="InterPro"/>
</dbReference>
<reference evidence="7" key="2">
    <citation type="submission" date="2020-09" db="EMBL/GenBank/DDBJ databases">
        <authorList>
            <person name="Sun Q."/>
            <person name="Zhou Y."/>
        </authorList>
    </citation>
    <scope>NUCLEOTIDE SEQUENCE</scope>
    <source>
        <strain evidence="7">CGMCC 4.7278</strain>
    </source>
</reference>
<feature type="transmembrane region" description="Helical" evidence="6">
    <location>
        <begin position="434"/>
        <end position="455"/>
    </location>
</feature>
<evidence type="ECO:0000256" key="6">
    <source>
        <dbReference type="SAM" id="Phobius"/>
    </source>
</evidence>
<feature type="transmembrane region" description="Helical" evidence="6">
    <location>
        <begin position="313"/>
        <end position="335"/>
    </location>
</feature>
<dbReference type="GO" id="GO:0016020">
    <property type="term" value="C:membrane"/>
    <property type="evidence" value="ECO:0007669"/>
    <property type="project" value="UniProtKB-SubCell"/>
</dbReference>
<feature type="transmembrane region" description="Helical" evidence="6">
    <location>
        <begin position="160"/>
        <end position="180"/>
    </location>
</feature>
<feature type="transmembrane region" description="Helical" evidence="6">
    <location>
        <begin position="44"/>
        <end position="67"/>
    </location>
</feature>
<organism evidence="7 8">
    <name type="scientific">Nocardia camponoti</name>
    <dbReference type="NCBI Taxonomy" id="1616106"/>
    <lineage>
        <taxon>Bacteria</taxon>
        <taxon>Bacillati</taxon>
        <taxon>Actinomycetota</taxon>
        <taxon>Actinomycetes</taxon>
        <taxon>Mycobacteriales</taxon>
        <taxon>Nocardiaceae</taxon>
        <taxon>Nocardia</taxon>
    </lineage>
</organism>
<dbReference type="Gene3D" id="1.20.1250.20">
    <property type="entry name" value="MFS general substrate transporter like domains"/>
    <property type="match status" value="2"/>
</dbReference>
<feature type="transmembrane region" description="Helical" evidence="6">
    <location>
        <begin position="347"/>
        <end position="369"/>
    </location>
</feature>
<name>A0A917V5X5_9NOCA</name>
<reference evidence="7" key="1">
    <citation type="journal article" date="2014" name="Int. J. Syst. Evol. Microbiol.">
        <title>Complete genome sequence of Corynebacterium casei LMG S-19264T (=DSM 44701T), isolated from a smear-ripened cheese.</title>
        <authorList>
            <consortium name="US DOE Joint Genome Institute (JGI-PGF)"/>
            <person name="Walter F."/>
            <person name="Albersmeier A."/>
            <person name="Kalinowski J."/>
            <person name="Ruckert C."/>
        </authorList>
    </citation>
    <scope>NUCLEOTIDE SEQUENCE</scope>
    <source>
        <strain evidence="7">CGMCC 4.7278</strain>
    </source>
</reference>
<evidence type="ECO:0000313" key="8">
    <source>
        <dbReference type="Proteomes" id="UP000612956"/>
    </source>
</evidence>
<keyword evidence="3 6" id="KW-1133">Transmembrane helix</keyword>
<sequence>MTFLNRWRVIIAFALVGAATQLLWLTYAPVTTVAAEHFGVSESAIGWLANMFPLLYVVLAIPAGLALDRWFRPSLLAGAILTAIGADLRLLHDSFAAILAGQTVIAVAQPLVLNAIVGVAGRYLDVKDRPTGIAVGTASTFAGMAAAFVLGAIFPNPTQLTTLTAIGAVFATVAAFALAIELRRPARVGAVLPHEATSLGNAAPHATPAQLSAPSKAFPLDAPGEASPLAPREAAPLVSPDQALTTAVQPAAPGEASPLAPGEAAPLDAPGEAAPLGAPGEALTTAVQPAAPGSASSLTTLRATLADPYVRKLCATAFFPFGAFVALATFGQALLEPAGVSASAASVVLLLNVLAGVIGCAVVPVVVFRRDVEIKAIVAGLAASALACVLVAAVPGLLTSCAAFVLLGIALLPALPIALSLAERHTGEAEGTAAGLIWLTGNLGGLLVAAATGALVDHPAAAFTLCGLAAALGIPFALSLRRPHALARP</sequence>
<feature type="transmembrane region" description="Helical" evidence="6">
    <location>
        <begin position="376"/>
        <end position="398"/>
    </location>
</feature>
<feature type="transmembrane region" description="Helical" evidence="6">
    <location>
        <begin position="132"/>
        <end position="154"/>
    </location>
</feature>
<keyword evidence="2 6" id="KW-0812">Transmembrane</keyword>
<dbReference type="Pfam" id="PF07690">
    <property type="entry name" value="MFS_1"/>
    <property type="match status" value="1"/>
</dbReference>
<evidence type="ECO:0000256" key="1">
    <source>
        <dbReference type="ARBA" id="ARBA00004141"/>
    </source>
</evidence>
<dbReference type="InterPro" id="IPR036259">
    <property type="entry name" value="MFS_trans_sf"/>
</dbReference>
<evidence type="ECO:0000256" key="4">
    <source>
        <dbReference type="ARBA" id="ARBA00023136"/>
    </source>
</evidence>
<feature type="transmembrane region" description="Helical" evidence="6">
    <location>
        <begin position="404"/>
        <end position="422"/>
    </location>
</feature>
<feature type="transmembrane region" description="Helical" evidence="6">
    <location>
        <begin position="97"/>
        <end position="120"/>
    </location>
</feature>
<evidence type="ECO:0000256" key="5">
    <source>
        <dbReference type="SAM" id="MobiDB-lite"/>
    </source>
</evidence>
<dbReference type="InterPro" id="IPR011701">
    <property type="entry name" value="MFS"/>
</dbReference>
<dbReference type="EMBL" id="BMMW01000001">
    <property type="protein sequence ID" value="GGK42092.1"/>
    <property type="molecule type" value="Genomic_DNA"/>
</dbReference>
<evidence type="ECO:0000256" key="3">
    <source>
        <dbReference type="ARBA" id="ARBA00022989"/>
    </source>
</evidence>
<dbReference type="SUPFAM" id="SSF103473">
    <property type="entry name" value="MFS general substrate transporter"/>
    <property type="match status" value="1"/>
</dbReference>
<feature type="transmembrane region" description="Helical" evidence="6">
    <location>
        <begin position="461"/>
        <end position="480"/>
    </location>
</feature>
<evidence type="ECO:0008006" key="9">
    <source>
        <dbReference type="Google" id="ProtNLM"/>
    </source>
</evidence>
<dbReference type="InterPro" id="IPR049680">
    <property type="entry name" value="FLVCR1-2_SLC49-like"/>
</dbReference>
<protein>
    <recommendedName>
        <fullName evidence="9">MFS transporter</fullName>
    </recommendedName>
</protein>
<gene>
    <name evidence="7" type="ORF">GCM10011591_12010</name>
</gene>
<feature type="region of interest" description="Disordered" evidence="5">
    <location>
        <begin position="248"/>
        <end position="279"/>
    </location>
</feature>
<keyword evidence="4 6" id="KW-0472">Membrane</keyword>
<proteinExistence type="predicted"/>
<comment type="subcellular location">
    <subcellularLocation>
        <location evidence="1">Membrane</location>
        <topology evidence="1">Multi-pass membrane protein</topology>
    </subcellularLocation>
</comment>
<dbReference type="RefSeq" id="WP_188827765.1">
    <property type="nucleotide sequence ID" value="NZ_BMMW01000001.1"/>
</dbReference>
<dbReference type="PANTHER" id="PTHR10924:SF6">
    <property type="entry name" value="SOLUTE CARRIER FAMILY 49 MEMBER A3"/>
    <property type="match status" value="1"/>
</dbReference>
<dbReference type="AlphaFoldDB" id="A0A917V5X5"/>
<dbReference type="PANTHER" id="PTHR10924">
    <property type="entry name" value="MAJOR FACILITATOR SUPERFAMILY PROTEIN-RELATED"/>
    <property type="match status" value="1"/>
</dbReference>
<keyword evidence="8" id="KW-1185">Reference proteome</keyword>
<evidence type="ECO:0000313" key="7">
    <source>
        <dbReference type="EMBL" id="GGK42092.1"/>
    </source>
</evidence>
<dbReference type="Proteomes" id="UP000612956">
    <property type="component" value="Unassembled WGS sequence"/>
</dbReference>
<comment type="caution">
    <text evidence="7">The sequence shown here is derived from an EMBL/GenBank/DDBJ whole genome shotgun (WGS) entry which is preliminary data.</text>
</comment>
<evidence type="ECO:0000256" key="2">
    <source>
        <dbReference type="ARBA" id="ARBA00022692"/>
    </source>
</evidence>
<feature type="transmembrane region" description="Helical" evidence="6">
    <location>
        <begin position="74"/>
        <end position="91"/>
    </location>
</feature>
<feature type="compositionally biased region" description="Low complexity" evidence="5">
    <location>
        <begin position="258"/>
        <end position="279"/>
    </location>
</feature>
<accession>A0A917V5X5</accession>